<sequence length="207" mass="22829">MAGLLFFTTSVPVPTGWLPGGRSVDRRSQELARHALSQVEVVPQRVRVVGYDRTRFLQGWSHSIAPDGSYCSTRELVLNLNFPTQPGNPCPRATGEAADEYSAEPVHPQGVDIDHIVPLAAAWDLGAHAWSQEKRHRFANDWRYNLAVTASDLNREKSDATLEAWLPPNPTARCPYVARYLVVAARYGLAITTGDAAVAREACQLPR</sequence>
<keyword evidence="2" id="KW-0255">Endonuclease</keyword>
<comment type="caution">
    <text evidence="2">The sequence shown here is derived from an EMBL/GenBank/DDBJ whole genome shotgun (WGS) entry which is preliminary data.</text>
</comment>
<keyword evidence="2" id="KW-0378">Hydrolase</keyword>
<reference evidence="2 3" key="1">
    <citation type="submission" date="2017-11" db="EMBL/GenBank/DDBJ databases">
        <title>Infants hospitalized years apart are colonized by the same room-sourced microbial strains.</title>
        <authorList>
            <person name="Brooks B."/>
            <person name="Olm M.R."/>
            <person name="Firek B.A."/>
            <person name="Baker R."/>
            <person name="Thomas B.C."/>
            <person name="Morowitz M.J."/>
            <person name="Banfield J.F."/>
        </authorList>
    </citation>
    <scope>NUCLEOTIDE SEQUENCE [LARGE SCALE GENOMIC DNA]</scope>
    <source>
        <strain evidence="2">S2_012_000_R3_87</strain>
    </source>
</reference>
<evidence type="ECO:0000313" key="2">
    <source>
        <dbReference type="EMBL" id="PZP02893.1"/>
    </source>
</evidence>
<dbReference type="Pfam" id="PF07510">
    <property type="entry name" value="GmrSD_C"/>
    <property type="match status" value="1"/>
</dbReference>
<feature type="domain" description="GmrSD restriction endonucleases C-terminal" evidence="1">
    <location>
        <begin position="106"/>
        <end position="192"/>
    </location>
</feature>
<dbReference type="EMBL" id="QFNY01000024">
    <property type="protein sequence ID" value="PZP02893.1"/>
    <property type="molecule type" value="Genomic_DNA"/>
</dbReference>
<dbReference type="InterPro" id="IPR011089">
    <property type="entry name" value="GmrSD_C"/>
</dbReference>
<dbReference type="GO" id="GO:0004519">
    <property type="term" value="F:endonuclease activity"/>
    <property type="evidence" value="ECO:0007669"/>
    <property type="project" value="UniProtKB-KW"/>
</dbReference>
<dbReference type="PANTHER" id="PTHR24094">
    <property type="entry name" value="SECRETED PROTEIN"/>
    <property type="match status" value="1"/>
</dbReference>
<dbReference type="PANTHER" id="PTHR24094:SF15">
    <property type="entry name" value="AMP-DEPENDENT SYNTHETASE_LIGASE DOMAIN-CONTAINING PROTEIN-RELATED"/>
    <property type="match status" value="1"/>
</dbReference>
<name>A0A2W5BAP8_9CORY</name>
<evidence type="ECO:0000313" key="3">
    <source>
        <dbReference type="Proteomes" id="UP000249451"/>
    </source>
</evidence>
<keyword evidence="2" id="KW-0540">Nuclease</keyword>
<organism evidence="2 3">
    <name type="scientific">Corynebacterium urealyticum</name>
    <dbReference type="NCBI Taxonomy" id="43771"/>
    <lineage>
        <taxon>Bacteria</taxon>
        <taxon>Bacillati</taxon>
        <taxon>Actinomycetota</taxon>
        <taxon>Actinomycetes</taxon>
        <taxon>Mycobacteriales</taxon>
        <taxon>Corynebacteriaceae</taxon>
        <taxon>Corynebacterium</taxon>
    </lineage>
</organism>
<dbReference type="AlphaFoldDB" id="A0A2W5BAP8"/>
<proteinExistence type="predicted"/>
<evidence type="ECO:0000259" key="1">
    <source>
        <dbReference type="Pfam" id="PF07510"/>
    </source>
</evidence>
<accession>A0A2W5BAP8</accession>
<protein>
    <submittedName>
        <fullName evidence="2">HNH endonuclease</fullName>
    </submittedName>
</protein>
<dbReference type="Proteomes" id="UP000249451">
    <property type="component" value="Unassembled WGS sequence"/>
</dbReference>
<gene>
    <name evidence="2" type="ORF">DI609_01865</name>
</gene>